<gene>
    <name evidence="1" type="ORF">CVT26_008621</name>
</gene>
<dbReference type="Proteomes" id="UP000284706">
    <property type="component" value="Unassembled WGS sequence"/>
</dbReference>
<dbReference type="InParanoid" id="A0A409XXU4"/>
<sequence>MPALQHLGFVGYDDILLVDDLTSFYTRSSCALQCLAIDEADFEQGDLADFIPLLSSLRELRLRFRTSGSQRHKYPDRSHVKQFPSVPISLASCHGEPLLPLLEVFCWEGRAAYPWGTIPGLITPICPQSGQHRRPLKSVKIKCYYGDRYPFIEEGVVQQLLAISDVKLDLTVSTGRFEGGYHAVDWLKASVERPAEDPTFTL</sequence>
<dbReference type="AlphaFoldDB" id="A0A409XXU4"/>
<name>A0A409XXU4_9AGAR</name>
<reference evidence="1 2" key="1">
    <citation type="journal article" date="2018" name="Evol. Lett.">
        <title>Horizontal gene cluster transfer increased hallucinogenic mushroom diversity.</title>
        <authorList>
            <person name="Reynolds H.T."/>
            <person name="Vijayakumar V."/>
            <person name="Gluck-Thaler E."/>
            <person name="Korotkin H.B."/>
            <person name="Matheny P.B."/>
            <person name="Slot J.C."/>
        </authorList>
    </citation>
    <scope>NUCLEOTIDE SEQUENCE [LARGE SCALE GENOMIC DNA]</scope>
    <source>
        <strain evidence="1 2">SRW20</strain>
    </source>
</reference>
<evidence type="ECO:0000313" key="2">
    <source>
        <dbReference type="Proteomes" id="UP000284706"/>
    </source>
</evidence>
<comment type="caution">
    <text evidence="1">The sequence shown here is derived from an EMBL/GenBank/DDBJ whole genome shotgun (WGS) entry which is preliminary data.</text>
</comment>
<keyword evidence="2" id="KW-1185">Reference proteome</keyword>
<organism evidence="1 2">
    <name type="scientific">Gymnopilus dilepis</name>
    <dbReference type="NCBI Taxonomy" id="231916"/>
    <lineage>
        <taxon>Eukaryota</taxon>
        <taxon>Fungi</taxon>
        <taxon>Dikarya</taxon>
        <taxon>Basidiomycota</taxon>
        <taxon>Agaricomycotina</taxon>
        <taxon>Agaricomycetes</taxon>
        <taxon>Agaricomycetidae</taxon>
        <taxon>Agaricales</taxon>
        <taxon>Agaricineae</taxon>
        <taxon>Hymenogastraceae</taxon>
        <taxon>Gymnopilus</taxon>
    </lineage>
</organism>
<protein>
    <submittedName>
        <fullName evidence="1">Uncharacterized protein</fullName>
    </submittedName>
</protein>
<accession>A0A409XXU4</accession>
<evidence type="ECO:0000313" key="1">
    <source>
        <dbReference type="EMBL" id="PPQ95590.1"/>
    </source>
</evidence>
<dbReference type="EMBL" id="NHYE01001421">
    <property type="protein sequence ID" value="PPQ95590.1"/>
    <property type="molecule type" value="Genomic_DNA"/>
</dbReference>
<proteinExistence type="predicted"/>